<evidence type="ECO:0000313" key="4">
    <source>
        <dbReference type="Proteomes" id="UP000572817"/>
    </source>
</evidence>
<dbReference type="Proteomes" id="UP000572817">
    <property type="component" value="Unassembled WGS sequence"/>
</dbReference>
<feature type="compositionally biased region" description="Basic and acidic residues" evidence="2">
    <location>
        <begin position="18"/>
        <end position="39"/>
    </location>
</feature>
<feature type="coiled-coil region" evidence="1">
    <location>
        <begin position="280"/>
        <end position="307"/>
    </location>
</feature>
<dbReference type="EMBL" id="WWBZ02000016">
    <property type="protein sequence ID" value="KAF4309727.1"/>
    <property type="molecule type" value="Genomic_DNA"/>
</dbReference>
<keyword evidence="4" id="KW-1185">Reference proteome</keyword>
<protein>
    <submittedName>
        <fullName evidence="3">Uncharacterized protein</fullName>
    </submittedName>
</protein>
<reference evidence="3" key="1">
    <citation type="submission" date="2020-04" db="EMBL/GenBank/DDBJ databases">
        <title>Genome Assembly and Annotation of Botryosphaeria dothidea sdau 11-99, a Latent Pathogen of Apple Fruit Ring Rot in China.</title>
        <authorList>
            <person name="Yu C."/>
            <person name="Diao Y."/>
            <person name="Lu Q."/>
            <person name="Zhao J."/>
            <person name="Cui S."/>
            <person name="Peng C."/>
            <person name="He B."/>
            <person name="Liu H."/>
        </authorList>
    </citation>
    <scope>NUCLEOTIDE SEQUENCE [LARGE SCALE GENOMIC DNA]</scope>
    <source>
        <strain evidence="3">Sdau11-99</strain>
    </source>
</reference>
<keyword evidence="1" id="KW-0175">Coiled coil</keyword>
<accession>A0A8H4J0R4</accession>
<evidence type="ECO:0000256" key="1">
    <source>
        <dbReference type="SAM" id="Coils"/>
    </source>
</evidence>
<comment type="caution">
    <text evidence="3">The sequence shown here is derived from an EMBL/GenBank/DDBJ whole genome shotgun (WGS) entry which is preliminary data.</text>
</comment>
<feature type="region of interest" description="Disordered" evidence="2">
    <location>
        <begin position="175"/>
        <end position="218"/>
    </location>
</feature>
<feature type="region of interest" description="Disordered" evidence="2">
    <location>
        <begin position="1"/>
        <end position="85"/>
    </location>
</feature>
<dbReference type="AlphaFoldDB" id="A0A8H4J0R4"/>
<feature type="compositionally biased region" description="Polar residues" evidence="2">
    <location>
        <begin position="197"/>
        <end position="218"/>
    </location>
</feature>
<feature type="region of interest" description="Disordered" evidence="2">
    <location>
        <begin position="313"/>
        <end position="337"/>
    </location>
</feature>
<gene>
    <name evidence="3" type="ORF">GTA08_BOTSDO02906</name>
</gene>
<feature type="compositionally biased region" description="Basic residues" evidence="2">
    <location>
        <begin position="1"/>
        <end position="17"/>
    </location>
</feature>
<proteinExistence type="predicted"/>
<name>A0A8H4J0R4_9PEZI</name>
<evidence type="ECO:0000313" key="3">
    <source>
        <dbReference type="EMBL" id="KAF4309727.1"/>
    </source>
</evidence>
<evidence type="ECO:0000256" key="2">
    <source>
        <dbReference type="SAM" id="MobiDB-lite"/>
    </source>
</evidence>
<organism evidence="3 4">
    <name type="scientific">Botryosphaeria dothidea</name>
    <dbReference type="NCBI Taxonomy" id="55169"/>
    <lineage>
        <taxon>Eukaryota</taxon>
        <taxon>Fungi</taxon>
        <taxon>Dikarya</taxon>
        <taxon>Ascomycota</taxon>
        <taxon>Pezizomycotina</taxon>
        <taxon>Dothideomycetes</taxon>
        <taxon>Dothideomycetes incertae sedis</taxon>
        <taxon>Botryosphaeriales</taxon>
        <taxon>Botryosphaeriaceae</taxon>
        <taxon>Botryosphaeria</taxon>
    </lineage>
</organism>
<dbReference type="OrthoDB" id="3940589at2759"/>
<sequence length="337" mass="38567">MSSARTRRYQARTRRSNHHNDLHSKQKLGSDRAPKREPESGPSNDMPVDSDYPGLDVDGSVESVSRETSTFREDSPSSDFSDDLKDRKIAAHREIRLSAKQTKLHCIKYTEKTLDVLWPPNQREPIEVLYQWKVQYPPMERVERAPYCFRASDGQPRAYFKRQFAAFEARQIATGKSRGTTGKQASRAAPERALTPDSPTAPTRPESAQPNLSFPNNIPVQFPRWKGKAAKPSDDSGRISILEHRVQFMEDAMQNCLDEVAERQGREVDERIQRLVDPLKEEQRRLSDRLNNNINNMRETLINEIKNALAPTNSRKRRLCAPDGSPERSGVGSCRRW</sequence>